<evidence type="ECO:0000313" key="2">
    <source>
        <dbReference type="EMBL" id="CAE7348943.1"/>
    </source>
</evidence>
<gene>
    <name evidence="2" type="ORF">SPIL2461_LOCUS8288</name>
</gene>
<feature type="region of interest" description="Disordered" evidence="1">
    <location>
        <begin position="88"/>
        <end position="107"/>
    </location>
</feature>
<dbReference type="OrthoDB" id="198878at2759"/>
<keyword evidence="3" id="KW-1185">Reference proteome</keyword>
<dbReference type="AlphaFoldDB" id="A0A812PCH7"/>
<evidence type="ECO:0000313" key="3">
    <source>
        <dbReference type="Proteomes" id="UP000649617"/>
    </source>
</evidence>
<accession>A0A812PCH7</accession>
<organism evidence="2 3">
    <name type="scientific">Symbiodinium pilosum</name>
    <name type="common">Dinoflagellate</name>
    <dbReference type="NCBI Taxonomy" id="2952"/>
    <lineage>
        <taxon>Eukaryota</taxon>
        <taxon>Sar</taxon>
        <taxon>Alveolata</taxon>
        <taxon>Dinophyceae</taxon>
        <taxon>Suessiales</taxon>
        <taxon>Symbiodiniaceae</taxon>
        <taxon>Symbiodinium</taxon>
    </lineage>
</organism>
<dbReference type="Proteomes" id="UP000649617">
    <property type="component" value="Unassembled WGS sequence"/>
</dbReference>
<evidence type="ECO:0000256" key="1">
    <source>
        <dbReference type="SAM" id="MobiDB-lite"/>
    </source>
</evidence>
<reference evidence="2" key="1">
    <citation type="submission" date="2021-02" db="EMBL/GenBank/DDBJ databases">
        <authorList>
            <person name="Dougan E. K."/>
            <person name="Rhodes N."/>
            <person name="Thang M."/>
            <person name="Chan C."/>
        </authorList>
    </citation>
    <scope>NUCLEOTIDE SEQUENCE</scope>
</reference>
<comment type="caution">
    <text evidence="2">The sequence shown here is derived from an EMBL/GenBank/DDBJ whole genome shotgun (WGS) entry which is preliminary data.</text>
</comment>
<sequence>MALSAVGNPSTSAIRCSHALQEQHGSLPRNPRFRAGENQAGQRGASAALSVALLGAPLGLRARFRNSETRRGKTRHFRSFRVQRKASAEEANAVAVEEDSDEDENYRAATPRERQFGIYEPPIRRSSGSRAEPVELPLSQLHIVAAQRQLPSLLEAHGKVDASAAVAAWSELLQICQRRAPALLATWSCGVGPLLRFAVLVPRDQWLRDPADWEADGPVVQLDPDGPEGPMTGFEALPMLESLLRHLITKYDDAPMMLAGAFTWSDGAGGTLRERPGREVVLCSGAGVQLCTRFGRLFVEVCRGDRKPVAAAQDLLMANLSKKMVSKLLQGDSKLPAPPPVEVPESVRHVQPLSVTLASPLMALRRAQIETLGGPPRFAEALARTQLAKDLGTEEEEEFALSIMSWACRFADEEELQDQSSAAQAVEWLLAQRALDAKFSLVVAGNPRAPKKVLEAAKRDAATLELQRLQTSGQRFLSNPGKIKGFVKRGVMAAFGSPYGLDSSNPGKVLPQGLRAMLGMEGGNVREPEPPNSWHGDTYEPCEAERSFLMDPKLLRKATVRIDEILSFEYLQHVGQTMKNCLRAERRGGMSLMKYLSRVKARESSFWVMTITAEETQEEEVEAPVQHMLLMEVYNGLNVIHQAEGPHPRRWPRLDAWMWLQEWAKQEGLRPDGPEGVTVGPYGGYGGSMDKWDIRRCFLW</sequence>
<protein>
    <submittedName>
        <fullName evidence="2">Uncharacterized protein</fullName>
    </submittedName>
</protein>
<proteinExistence type="predicted"/>
<name>A0A812PCH7_SYMPI</name>
<dbReference type="EMBL" id="CAJNIZ010013436">
    <property type="protein sequence ID" value="CAE7348943.1"/>
    <property type="molecule type" value="Genomic_DNA"/>
</dbReference>